<accession>A0A3Q3WGV3</accession>
<reference evidence="1" key="2">
    <citation type="submission" date="2025-09" db="UniProtKB">
        <authorList>
            <consortium name="Ensembl"/>
        </authorList>
    </citation>
    <scope>IDENTIFICATION</scope>
</reference>
<evidence type="ECO:0000313" key="2">
    <source>
        <dbReference type="Proteomes" id="UP000261620"/>
    </source>
</evidence>
<evidence type="ECO:0008006" key="3">
    <source>
        <dbReference type="Google" id="ProtNLM"/>
    </source>
</evidence>
<dbReference type="AlphaFoldDB" id="A0A3Q3WGV3"/>
<keyword evidence="2" id="KW-1185">Reference proteome</keyword>
<dbReference type="Proteomes" id="UP000261620">
    <property type="component" value="Unplaced"/>
</dbReference>
<organism evidence="1 2">
    <name type="scientific">Mola mola</name>
    <name type="common">Ocean sunfish</name>
    <name type="synonym">Tetraodon mola</name>
    <dbReference type="NCBI Taxonomy" id="94237"/>
    <lineage>
        <taxon>Eukaryota</taxon>
        <taxon>Metazoa</taxon>
        <taxon>Chordata</taxon>
        <taxon>Craniata</taxon>
        <taxon>Vertebrata</taxon>
        <taxon>Euteleostomi</taxon>
        <taxon>Actinopterygii</taxon>
        <taxon>Neopterygii</taxon>
        <taxon>Teleostei</taxon>
        <taxon>Neoteleostei</taxon>
        <taxon>Acanthomorphata</taxon>
        <taxon>Eupercaria</taxon>
        <taxon>Tetraodontiformes</taxon>
        <taxon>Molidae</taxon>
        <taxon>Mola</taxon>
    </lineage>
</organism>
<protein>
    <recommendedName>
        <fullName evidence="3">TERF1-interacting nuclear factor 2 N-terminal domain-containing protein</fullName>
    </recommendedName>
</protein>
<sequence length="58" mass="6553">CTGPRPGGPSRTYSIVKNRDIEHFESAMGFLEDTYRLLPTLVAPLKHMKIMFGLKTMV</sequence>
<dbReference type="Ensembl" id="ENSMMOT00000014219.1">
    <property type="protein sequence ID" value="ENSMMOP00000013993.1"/>
    <property type="gene ID" value="ENSMMOG00000010713.1"/>
</dbReference>
<reference evidence="1" key="1">
    <citation type="submission" date="2025-08" db="UniProtKB">
        <authorList>
            <consortium name="Ensembl"/>
        </authorList>
    </citation>
    <scope>IDENTIFICATION</scope>
</reference>
<name>A0A3Q3WGV3_MOLML</name>
<dbReference type="OMA" id="SIVPCRI"/>
<evidence type="ECO:0000313" key="1">
    <source>
        <dbReference type="Ensembl" id="ENSMMOP00000013993.1"/>
    </source>
</evidence>
<proteinExistence type="predicted"/>